<name>A0A0K2UDV8_LEPSM</name>
<dbReference type="AlphaFoldDB" id="A0A0K2UDV8"/>
<dbReference type="EMBL" id="HACA01019073">
    <property type="protein sequence ID" value="CDW36434.1"/>
    <property type="molecule type" value="Transcribed_RNA"/>
</dbReference>
<protein>
    <submittedName>
        <fullName evidence="1">Uncharacterized protein</fullName>
    </submittedName>
</protein>
<accession>A0A0K2UDV8</accession>
<proteinExistence type="predicted"/>
<evidence type="ECO:0000313" key="1">
    <source>
        <dbReference type="EMBL" id="CDW36434.1"/>
    </source>
</evidence>
<organism evidence="1">
    <name type="scientific">Lepeophtheirus salmonis</name>
    <name type="common">Salmon louse</name>
    <name type="synonym">Caligus salmonis</name>
    <dbReference type="NCBI Taxonomy" id="72036"/>
    <lineage>
        <taxon>Eukaryota</taxon>
        <taxon>Metazoa</taxon>
        <taxon>Ecdysozoa</taxon>
        <taxon>Arthropoda</taxon>
        <taxon>Crustacea</taxon>
        <taxon>Multicrustacea</taxon>
        <taxon>Hexanauplia</taxon>
        <taxon>Copepoda</taxon>
        <taxon>Siphonostomatoida</taxon>
        <taxon>Caligidae</taxon>
        <taxon>Lepeophtheirus</taxon>
    </lineage>
</organism>
<reference evidence="1" key="1">
    <citation type="submission" date="2014-05" db="EMBL/GenBank/DDBJ databases">
        <authorList>
            <person name="Chronopoulou M."/>
        </authorList>
    </citation>
    <scope>NUCLEOTIDE SEQUENCE</scope>
    <source>
        <tissue evidence="1">Whole organism</tissue>
    </source>
</reference>
<sequence length="96" mass="11165">MILWSDEGSGRYFAFVVLLIKLDEAKTKSILEVLFPVLHEIFSFGEIFLNRSTIFISNINFFKIFKFRLLILFKSTFISPTIARGQGFPLWELIIA</sequence>